<feature type="chain" id="PRO_5035303506" evidence="3">
    <location>
        <begin position="22"/>
        <end position="223"/>
    </location>
</feature>
<feature type="signal peptide" evidence="3">
    <location>
        <begin position="1"/>
        <end position="21"/>
    </location>
</feature>
<evidence type="ECO:0000256" key="1">
    <source>
        <dbReference type="SAM" id="Coils"/>
    </source>
</evidence>
<proteinExistence type="predicted"/>
<gene>
    <name evidence="4" type="ORF">IFK94_12845</name>
</gene>
<accession>A0A8J6XV30</accession>
<sequence length="223" mass="24122">MKYRVAVLILMMAMIAGPAQAGLFKDSVDLADLGQVDPAALQSLKETEFGVFLAQVRLNAAKAGERRAGGGVKTAKRMLDAEDLDLKAATAEVKAAEANEDAARREAAAAVLSGAREDLRTAKLLITWQEQEKESAQARVRMAKAGVDLAESRRDAARVRLMQQEKAPGAGKYALADFEKNVSSREKDHGKAVRKSETETGKATKAKAAWEQVAQNEFVHDEE</sequence>
<evidence type="ECO:0000256" key="3">
    <source>
        <dbReference type="SAM" id="SignalP"/>
    </source>
</evidence>
<dbReference type="Proteomes" id="UP000648239">
    <property type="component" value="Unassembled WGS sequence"/>
</dbReference>
<organism evidence="4 5">
    <name type="scientific">Candidatus Polarisedimenticola svalbardensis</name>
    <dbReference type="NCBI Taxonomy" id="2886004"/>
    <lineage>
        <taxon>Bacteria</taxon>
        <taxon>Pseudomonadati</taxon>
        <taxon>Acidobacteriota</taxon>
        <taxon>Candidatus Polarisedimenticolia</taxon>
        <taxon>Candidatus Polarisedimenticolales</taxon>
        <taxon>Candidatus Polarisedimenticolaceae</taxon>
        <taxon>Candidatus Polarisedimenticola</taxon>
    </lineage>
</organism>
<evidence type="ECO:0000313" key="4">
    <source>
        <dbReference type="EMBL" id="MBD3869007.1"/>
    </source>
</evidence>
<evidence type="ECO:0000313" key="5">
    <source>
        <dbReference type="Proteomes" id="UP000648239"/>
    </source>
</evidence>
<dbReference type="EMBL" id="JACXWD010000053">
    <property type="protein sequence ID" value="MBD3869007.1"/>
    <property type="molecule type" value="Genomic_DNA"/>
</dbReference>
<feature type="region of interest" description="Disordered" evidence="2">
    <location>
        <begin position="181"/>
        <end position="208"/>
    </location>
</feature>
<evidence type="ECO:0000256" key="2">
    <source>
        <dbReference type="SAM" id="MobiDB-lite"/>
    </source>
</evidence>
<keyword evidence="3" id="KW-0732">Signal</keyword>
<comment type="caution">
    <text evidence="4">The sequence shown here is derived from an EMBL/GenBank/DDBJ whole genome shotgun (WGS) entry which is preliminary data.</text>
</comment>
<keyword evidence="1" id="KW-0175">Coiled coil</keyword>
<dbReference type="AlphaFoldDB" id="A0A8J6XV30"/>
<feature type="compositionally biased region" description="Basic and acidic residues" evidence="2">
    <location>
        <begin position="181"/>
        <end position="202"/>
    </location>
</feature>
<protein>
    <submittedName>
        <fullName evidence="4">Uncharacterized protein</fullName>
    </submittedName>
</protein>
<feature type="coiled-coil region" evidence="1">
    <location>
        <begin position="79"/>
        <end position="106"/>
    </location>
</feature>
<name>A0A8J6XV30_9BACT</name>
<reference evidence="4 5" key="1">
    <citation type="submission" date="2020-08" db="EMBL/GenBank/DDBJ databases">
        <title>Acidobacteriota in marine sediments use diverse sulfur dissimilation pathways.</title>
        <authorList>
            <person name="Wasmund K."/>
        </authorList>
    </citation>
    <scope>NUCLEOTIDE SEQUENCE [LARGE SCALE GENOMIC DNA]</scope>
    <source>
        <strain evidence="4">MAG AM4</strain>
    </source>
</reference>